<feature type="non-terminal residue" evidence="8">
    <location>
        <position position="1"/>
    </location>
</feature>
<dbReference type="PROSITE" id="PS50125">
    <property type="entry name" value="GUANYLATE_CYCLASE_2"/>
    <property type="match status" value="1"/>
</dbReference>
<evidence type="ECO:0000256" key="3">
    <source>
        <dbReference type="ARBA" id="ARBA00023125"/>
    </source>
</evidence>
<evidence type="ECO:0000259" key="7">
    <source>
        <dbReference type="PROSITE" id="PS51755"/>
    </source>
</evidence>
<evidence type="ECO:0000256" key="4">
    <source>
        <dbReference type="PROSITE-ProRule" id="PRU01091"/>
    </source>
</evidence>
<dbReference type="CDD" id="cd00383">
    <property type="entry name" value="trans_reg_C"/>
    <property type="match status" value="1"/>
</dbReference>
<organism evidence="8 9">
    <name type="scientific">Candidatus Entotheonella gemina</name>
    <dbReference type="NCBI Taxonomy" id="1429439"/>
    <lineage>
        <taxon>Bacteria</taxon>
        <taxon>Pseudomonadati</taxon>
        <taxon>Nitrospinota/Tectimicrobiota group</taxon>
        <taxon>Candidatus Tectimicrobiota</taxon>
        <taxon>Candidatus Entotheonellia</taxon>
        <taxon>Candidatus Entotheonellales</taxon>
        <taxon>Candidatus Entotheonellaceae</taxon>
        <taxon>Candidatus Entotheonella</taxon>
    </lineage>
</organism>
<dbReference type="Gene3D" id="1.25.40.10">
    <property type="entry name" value="Tetratricopeptide repeat domain"/>
    <property type="match status" value="1"/>
</dbReference>
<keyword evidence="1" id="KW-0547">Nucleotide-binding</keyword>
<dbReference type="InterPro" id="IPR001054">
    <property type="entry name" value="A/G_cyclase"/>
</dbReference>
<dbReference type="Gene3D" id="1.10.10.10">
    <property type="entry name" value="Winged helix-like DNA-binding domain superfamily/Winged helix DNA-binding domain"/>
    <property type="match status" value="1"/>
</dbReference>
<dbReference type="AlphaFoldDB" id="W4M8X0"/>
<dbReference type="GO" id="GO:0009190">
    <property type="term" value="P:cyclic nucleotide biosynthetic process"/>
    <property type="evidence" value="ECO:0007669"/>
    <property type="project" value="InterPro"/>
</dbReference>
<keyword evidence="2" id="KW-0067">ATP-binding</keyword>
<keyword evidence="9" id="KW-1185">Reference proteome</keyword>
<dbReference type="Pfam" id="PF00486">
    <property type="entry name" value="Trans_reg_C"/>
    <property type="match status" value="1"/>
</dbReference>
<accession>W4M8X0</accession>
<dbReference type="SMART" id="SM00862">
    <property type="entry name" value="Trans_reg_C"/>
    <property type="match status" value="1"/>
</dbReference>
<dbReference type="HOGENOM" id="CLU_283949_0_0_7"/>
<dbReference type="SUPFAM" id="SSF48452">
    <property type="entry name" value="TPR-like"/>
    <property type="match status" value="1"/>
</dbReference>
<dbReference type="SUPFAM" id="SSF46894">
    <property type="entry name" value="C-terminal effector domain of the bipartite response regulators"/>
    <property type="match status" value="1"/>
</dbReference>
<dbReference type="Pfam" id="PF00211">
    <property type="entry name" value="Guanylate_cyc"/>
    <property type="match status" value="1"/>
</dbReference>
<dbReference type="Proteomes" id="UP000019140">
    <property type="component" value="Unassembled WGS sequence"/>
</dbReference>
<dbReference type="PANTHER" id="PTHR16305:SF28">
    <property type="entry name" value="GUANYLATE CYCLASE DOMAIN-CONTAINING PROTEIN"/>
    <property type="match status" value="1"/>
</dbReference>
<dbReference type="PANTHER" id="PTHR16305">
    <property type="entry name" value="TESTICULAR SOLUBLE ADENYLYL CYCLASE"/>
    <property type="match status" value="1"/>
</dbReference>
<evidence type="ECO:0000313" key="9">
    <source>
        <dbReference type="Proteomes" id="UP000019140"/>
    </source>
</evidence>
<evidence type="ECO:0000259" key="6">
    <source>
        <dbReference type="PROSITE" id="PS50125"/>
    </source>
</evidence>
<dbReference type="InterPro" id="IPR027417">
    <property type="entry name" value="P-loop_NTPase"/>
</dbReference>
<feature type="domain" description="OmpR/PhoB-type" evidence="7">
    <location>
        <begin position="1"/>
        <end position="96"/>
    </location>
</feature>
<dbReference type="InterPro" id="IPR036388">
    <property type="entry name" value="WH-like_DNA-bd_sf"/>
</dbReference>
<evidence type="ECO:0000256" key="1">
    <source>
        <dbReference type="ARBA" id="ARBA00022741"/>
    </source>
</evidence>
<feature type="region of interest" description="Disordered" evidence="5">
    <location>
        <begin position="103"/>
        <end position="123"/>
    </location>
</feature>
<dbReference type="InterPro" id="IPR011990">
    <property type="entry name" value="TPR-like_helical_dom_sf"/>
</dbReference>
<dbReference type="EMBL" id="AZHX01000644">
    <property type="protein sequence ID" value="ETX06648.1"/>
    <property type="molecule type" value="Genomic_DNA"/>
</dbReference>
<evidence type="ECO:0000256" key="2">
    <source>
        <dbReference type="ARBA" id="ARBA00022840"/>
    </source>
</evidence>
<dbReference type="SUPFAM" id="SSF55073">
    <property type="entry name" value="Nucleotide cyclase"/>
    <property type="match status" value="1"/>
</dbReference>
<dbReference type="InterPro" id="IPR001867">
    <property type="entry name" value="OmpR/PhoB-type_DNA-bd"/>
</dbReference>
<dbReference type="GO" id="GO:0003677">
    <property type="term" value="F:DNA binding"/>
    <property type="evidence" value="ECO:0007669"/>
    <property type="project" value="UniProtKB-UniRule"/>
</dbReference>
<dbReference type="Pfam" id="PF13191">
    <property type="entry name" value="AAA_16"/>
    <property type="match status" value="1"/>
</dbReference>
<dbReference type="SUPFAM" id="SSF52540">
    <property type="entry name" value="P-loop containing nucleoside triphosphate hydrolases"/>
    <property type="match status" value="1"/>
</dbReference>
<proteinExistence type="predicted"/>
<dbReference type="Gene3D" id="3.40.50.300">
    <property type="entry name" value="P-loop containing nucleotide triphosphate hydrolases"/>
    <property type="match status" value="1"/>
</dbReference>
<feature type="DNA-binding region" description="OmpR/PhoB-type" evidence="4">
    <location>
        <begin position="1"/>
        <end position="96"/>
    </location>
</feature>
<protein>
    <recommendedName>
        <fullName evidence="10">OmpR/PhoB-type domain-containing protein</fullName>
    </recommendedName>
</protein>
<dbReference type="Gene3D" id="3.30.70.1230">
    <property type="entry name" value="Nucleotide cyclase"/>
    <property type="match status" value="1"/>
</dbReference>
<keyword evidence="3 4" id="KW-0238">DNA-binding</keyword>
<sequence length="1095" mass="123464">YRFDDYELDISSYKLRRDGIDLHIEPKAFDVLVYLVQRRGQLVSKEELYTHLWPEQYVSDSSLTYSIRAARKVIGDSGRTQRIIKTIHGRGYSFIAAVEELPDQPQTPDTPIEREPSQEASDALAGRRQVTVLWGSMMATSTTLSSLDPEELHDMLERVQTVCRAEVQRHGGFIIPQAGPGLLAYFGYPHANENDAHQAVRAGLSLVQTMQAWSQKLEQTEAATLTIRVALHTGIVLTSASDTQPGEVAPASGVVSHIATQLGTLAQPNTVVMSPDTARLVQGYFIDVLLGEYFLEELSQSIDVYQVERESGVQSRLEAAMTVQLTPFVGRDQEIGLLQNRWEQVIAGIGHVVLLSGDAGIGKSRLMQVFDDHLPRHAYIKIECRCSPYTQHNALYPIIDYLQRRFQLDQATSPEDKWDRLKPQFKRFGLSQERAFPVFSALFSLPQFALNVPPDLTPAEQRRQTLEALLAWILSETEQRPVYFVMEDLHWADPSTLEWLGLLMDHIPAASMLAVLTFRPTFRPMWESRSYLIHLALGRLTDRQTEELVLHVTQDKALPAELIHQILEKTDGVPLFVEEMTHMVIESGLVKEENGNYELADTLQPLSIPSTLHDLLMARLDRLGGGRRTVQLAAAVGREFSYELIQSVTPLSEDALQEELALLVKAELLYQRGLPPQAQYVFKHVLIQDAAYQSMLRRTRRQYHQQIAQVLAAHFPDIREAQPELVAHHFTEAGRHAEAIGYWRQAAKRAEQNSAYLDAIAHAEQGLAGLAHLPAGAERDQHELSLQLVLGLSLLFVRGPRSPDMSFAYSRAHQLCERIGDTVQLFSVMRGLWMYHMTWAELSRATELSNALLELSRAQDDPALVMVAHRGMGTSLFFTGDQMAAASHFEQGLTVKAEASTPLPAIQYGQDTEARLLMYYALNQWLRGFPEQALQTVEQAYHLEQQRPRPHTRAWLAFLSAWLYHWRREPGEVQRHAEASLTLCSEIAIPVVPALGTVLQGWAQFQDGRLCDGIDQLRQQMDTYQESEAKLSVTYMISLLAELYRQSGEIEAGLKTLEEALRLAHASEERWWEAELYRLQGRVMVATQSASGTAS</sequence>
<evidence type="ECO:0000256" key="5">
    <source>
        <dbReference type="SAM" id="MobiDB-lite"/>
    </source>
</evidence>
<gene>
    <name evidence="8" type="ORF">ETSY2_15850</name>
</gene>
<dbReference type="GO" id="GO:0000160">
    <property type="term" value="P:phosphorelay signal transduction system"/>
    <property type="evidence" value="ECO:0007669"/>
    <property type="project" value="InterPro"/>
</dbReference>
<dbReference type="PROSITE" id="PS51755">
    <property type="entry name" value="OMPR_PHOB"/>
    <property type="match status" value="1"/>
</dbReference>
<name>W4M8X0_9BACT</name>
<feature type="domain" description="Guanylate cyclase" evidence="6">
    <location>
        <begin position="131"/>
        <end position="250"/>
    </location>
</feature>
<dbReference type="SMART" id="SM00044">
    <property type="entry name" value="CYCc"/>
    <property type="match status" value="1"/>
</dbReference>
<dbReference type="InterPro" id="IPR029787">
    <property type="entry name" value="Nucleotide_cyclase"/>
</dbReference>
<dbReference type="GO" id="GO:0005737">
    <property type="term" value="C:cytoplasm"/>
    <property type="evidence" value="ECO:0007669"/>
    <property type="project" value="TreeGrafter"/>
</dbReference>
<comment type="caution">
    <text evidence="8">The sequence shown here is derived from an EMBL/GenBank/DDBJ whole genome shotgun (WGS) entry which is preliminary data.</text>
</comment>
<dbReference type="GO" id="GO:0006355">
    <property type="term" value="P:regulation of DNA-templated transcription"/>
    <property type="evidence" value="ECO:0007669"/>
    <property type="project" value="InterPro"/>
</dbReference>
<evidence type="ECO:0000313" key="8">
    <source>
        <dbReference type="EMBL" id="ETX06648.1"/>
    </source>
</evidence>
<evidence type="ECO:0008006" key="10">
    <source>
        <dbReference type="Google" id="ProtNLM"/>
    </source>
</evidence>
<dbReference type="GO" id="GO:0004016">
    <property type="term" value="F:adenylate cyclase activity"/>
    <property type="evidence" value="ECO:0007669"/>
    <property type="project" value="TreeGrafter"/>
</dbReference>
<reference evidence="8 9" key="1">
    <citation type="journal article" date="2014" name="Nature">
        <title>An environmental bacterial taxon with a large and distinct metabolic repertoire.</title>
        <authorList>
            <person name="Wilson M.C."/>
            <person name="Mori T."/>
            <person name="Ruckert C."/>
            <person name="Uria A.R."/>
            <person name="Helf M.J."/>
            <person name="Takada K."/>
            <person name="Gernert C."/>
            <person name="Steffens U.A."/>
            <person name="Heycke N."/>
            <person name="Schmitt S."/>
            <person name="Rinke C."/>
            <person name="Helfrich E.J."/>
            <person name="Brachmann A.O."/>
            <person name="Gurgui C."/>
            <person name="Wakimoto T."/>
            <person name="Kracht M."/>
            <person name="Crusemann M."/>
            <person name="Hentschel U."/>
            <person name="Abe I."/>
            <person name="Matsunaga S."/>
            <person name="Kalinowski J."/>
            <person name="Takeyama H."/>
            <person name="Piel J."/>
        </authorList>
    </citation>
    <scope>NUCLEOTIDE SEQUENCE [LARGE SCALE GENOMIC DNA]</scope>
    <source>
        <strain evidence="9">TSY2</strain>
    </source>
</reference>
<dbReference type="CDD" id="cd07302">
    <property type="entry name" value="CHD"/>
    <property type="match status" value="1"/>
</dbReference>
<dbReference type="PATRIC" id="fig|1429439.4.peg.2694"/>
<dbReference type="InterPro" id="IPR016032">
    <property type="entry name" value="Sig_transdc_resp-reg_C-effctor"/>
</dbReference>
<dbReference type="InterPro" id="IPR041664">
    <property type="entry name" value="AAA_16"/>
</dbReference>
<dbReference type="GO" id="GO:0005524">
    <property type="term" value="F:ATP binding"/>
    <property type="evidence" value="ECO:0007669"/>
    <property type="project" value="UniProtKB-KW"/>
</dbReference>